<gene>
    <name evidence="1" type="ORF">DFH07DRAFT_589025</name>
</gene>
<dbReference type="Proteomes" id="UP001215280">
    <property type="component" value="Unassembled WGS sequence"/>
</dbReference>
<reference evidence="1" key="1">
    <citation type="submission" date="2023-03" db="EMBL/GenBank/DDBJ databases">
        <title>Massive genome expansion in bonnet fungi (Mycena s.s.) driven by repeated elements and novel gene families across ecological guilds.</title>
        <authorList>
            <consortium name="Lawrence Berkeley National Laboratory"/>
            <person name="Harder C.B."/>
            <person name="Miyauchi S."/>
            <person name="Viragh M."/>
            <person name="Kuo A."/>
            <person name="Thoen E."/>
            <person name="Andreopoulos B."/>
            <person name="Lu D."/>
            <person name="Skrede I."/>
            <person name="Drula E."/>
            <person name="Henrissat B."/>
            <person name="Morin E."/>
            <person name="Kohler A."/>
            <person name="Barry K."/>
            <person name="LaButti K."/>
            <person name="Morin E."/>
            <person name="Salamov A."/>
            <person name="Lipzen A."/>
            <person name="Mereny Z."/>
            <person name="Hegedus B."/>
            <person name="Baldrian P."/>
            <person name="Stursova M."/>
            <person name="Weitz H."/>
            <person name="Taylor A."/>
            <person name="Grigoriev I.V."/>
            <person name="Nagy L.G."/>
            <person name="Martin F."/>
            <person name="Kauserud H."/>
        </authorList>
    </citation>
    <scope>NUCLEOTIDE SEQUENCE</scope>
    <source>
        <strain evidence="1">CBHHK188m</strain>
    </source>
</reference>
<sequence length="228" mass="25662">MIKFTHLFGYLIRHERGEETPFTFPSIGAWLRESTSELGATQLRSFSISRVASWTALGDWDVVQLDLNLAPAHLSILKGLGPSLPRLSSLDITLPTGWAVRAIHMDDFASFFDCLPALRTLRLKNGYLNLHTNGQAPWKPVQQPIPRVWDSGCIRAHKTMVRYLAQAVQQARALDLIHISDIGFDGHGVERRPWALQVSYRVRPNASRDLDIVGTPMLEIDPLHLPKN</sequence>
<dbReference type="EMBL" id="JARJLG010000097">
    <property type="protein sequence ID" value="KAJ7746786.1"/>
    <property type="molecule type" value="Genomic_DNA"/>
</dbReference>
<name>A0AAD7INH2_9AGAR</name>
<dbReference type="AlphaFoldDB" id="A0AAD7INH2"/>
<evidence type="ECO:0000313" key="1">
    <source>
        <dbReference type="EMBL" id="KAJ7746786.1"/>
    </source>
</evidence>
<keyword evidence="2" id="KW-1185">Reference proteome</keyword>
<organism evidence="1 2">
    <name type="scientific">Mycena maculata</name>
    <dbReference type="NCBI Taxonomy" id="230809"/>
    <lineage>
        <taxon>Eukaryota</taxon>
        <taxon>Fungi</taxon>
        <taxon>Dikarya</taxon>
        <taxon>Basidiomycota</taxon>
        <taxon>Agaricomycotina</taxon>
        <taxon>Agaricomycetes</taxon>
        <taxon>Agaricomycetidae</taxon>
        <taxon>Agaricales</taxon>
        <taxon>Marasmiineae</taxon>
        <taxon>Mycenaceae</taxon>
        <taxon>Mycena</taxon>
    </lineage>
</organism>
<protein>
    <submittedName>
        <fullName evidence="1">Uncharacterized protein</fullName>
    </submittedName>
</protein>
<accession>A0AAD7INH2</accession>
<comment type="caution">
    <text evidence="1">The sequence shown here is derived from an EMBL/GenBank/DDBJ whole genome shotgun (WGS) entry which is preliminary data.</text>
</comment>
<evidence type="ECO:0000313" key="2">
    <source>
        <dbReference type="Proteomes" id="UP001215280"/>
    </source>
</evidence>
<proteinExistence type="predicted"/>